<dbReference type="EMBL" id="PNGC01000001">
    <property type="protein sequence ID" value="PMB91120.1"/>
    <property type="molecule type" value="Genomic_DNA"/>
</dbReference>
<name>A0AB34X0E5_9ACTO</name>
<protein>
    <submittedName>
        <fullName evidence="4">ATP-binding protein</fullName>
    </submittedName>
</protein>
<dbReference type="GO" id="GO:0005524">
    <property type="term" value="F:ATP binding"/>
    <property type="evidence" value="ECO:0007669"/>
    <property type="project" value="UniProtKB-KW"/>
</dbReference>
<evidence type="ECO:0000313" key="4">
    <source>
        <dbReference type="EMBL" id="PMB91120.1"/>
    </source>
</evidence>
<dbReference type="Pfam" id="PF13173">
    <property type="entry name" value="AAA_14"/>
    <property type="match status" value="1"/>
</dbReference>
<feature type="domain" description="AAA" evidence="1">
    <location>
        <begin position="36"/>
        <end position="145"/>
    </location>
</feature>
<sequence length="434" mass="47689">MIILYSSLVNRLNLNKYLPRVADSDLAEKIASSGGVILEGPKACGKTATAMQQANTTYFVDTDSSFKNRFALDPKLALQGETPVLLDEWQTEPELWNQVRREIDMRQLPGQFILSGSAMPADQIKGHSGLGRYARVQMRPMTAVEWRAFPGGISFADLARGEKLPVTPVPSVSVPDLLDVVIHGGWPADHDKSTKAARSHVADYVERLTTFDVFELAGSRIHKPLGVRTLLRSLARNVGQAPTMSTLAKDVRAQEGTTDRATVQRWLEALERLYVVEMVPAWSPQLRSKAAIRTSPVYYLADASLTTCLLGATVDSLLDDLETSGFIFENFVYHQIATYTEAIGGHVFHYRDSNGKEFDAVVVLEDGSWIGIEIKLGQHRIAEGIAGLINTRSQIDSDVLGEPRALFLIVGGTDIAYTDPKTGVQVIPIQALQE</sequence>
<dbReference type="SUPFAM" id="SSF52540">
    <property type="entry name" value="P-loop containing nucleoside triphosphate hydrolases"/>
    <property type="match status" value="1"/>
</dbReference>
<reference evidence="4 6" key="2">
    <citation type="submission" date="2017-09" db="EMBL/GenBank/DDBJ databases">
        <title>Bacterial strain isolated from the female urinary microbiota.</title>
        <authorList>
            <person name="Thomas-White K."/>
            <person name="Kumar N."/>
            <person name="Forster S."/>
            <person name="Putonti C."/>
            <person name="Lawley T."/>
            <person name="Wolfe A.J."/>
        </authorList>
    </citation>
    <scope>NUCLEOTIDE SEQUENCE [LARGE SCALE GENOMIC DNA]</scope>
    <source>
        <strain evidence="4 6">UMB0744</strain>
    </source>
</reference>
<dbReference type="EMBL" id="LSDN01000008">
    <property type="protein sequence ID" value="KXB81516.1"/>
    <property type="molecule type" value="Genomic_DNA"/>
</dbReference>
<feature type="domain" description="DUF4143" evidence="2">
    <location>
        <begin position="220"/>
        <end position="376"/>
    </location>
</feature>
<evidence type="ECO:0000259" key="1">
    <source>
        <dbReference type="Pfam" id="PF13173"/>
    </source>
</evidence>
<keyword evidence="4" id="KW-0067">ATP-binding</keyword>
<comment type="caution">
    <text evidence="3">The sequence shown here is derived from an EMBL/GenBank/DDBJ whole genome shotgun (WGS) entry which is preliminary data.</text>
</comment>
<dbReference type="Pfam" id="PF13635">
    <property type="entry name" value="DUF4143"/>
    <property type="match status" value="1"/>
</dbReference>
<reference evidence="3 5" key="1">
    <citation type="submission" date="2016-01" db="EMBL/GenBank/DDBJ databases">
        <authorList>
            <person name="Mitreva M."/>
            <person name="Pepin K.H."/>
            <person name="Mihindukulasuriya K.A."/>
            <person name="Fulton R."/>
            <person name="Fronick C."/>
            <person name="O'Laughlin M."/>
            <person name="Miner T."/>
            <person name="Herter B."/>
            <person name="Rosa B.A."/>
            <person name="Cordes M."/>
            <person name="Tomlinson C."/>
            <person name="Wollam A."/>
            <person name="Palsikar V.B."/>
            <person name="Mardis E.R."/>
            <person name="Wilson R.K."/>
        </authorList>
    </citation>
    <scope>NUCLEOTIDE SEQUENCE [LARGE SCALE GENOMIC DNA]</scope>
    <source>
        <strain evidence="3 5">DNF00696</strain>
    </source>
</reference>
<dbReference type="PANTHER" id="PTHR43566:SF2">
    <property type="entry name" value="DUF4143 DOMAIN-CONTAINING PROTEIN"/>
    <property type="match status" value="1"/>
</dbReference>
<dbReference type="InterPro" id="IPR027417">
    <property type="entry name" value="P-loop_NTPase"/>
</dbReference>
<evidence type="ECO:0000313" key="3">
    <source>
        <dbReference type="EMBL" id="KXB81516.1"/>
    </source>
</evidence>
<proteinExistence type="predicted"/>
<keyword evidence="4" id="KW-0547">Nucleotide-binding</keyword>
<keyword evidence="6" id="KW-1185">Reference proteome</keyword>
<accession>A0AB34X0E5</accession>
<evidence type="ECO:0000313" key="6">
    <source>
        <dbReference type="Proteomes" id="UP000243201"/>
    </source>
</evidence>
<dbReference type="Proteomes" id="UP000070572">
    <property type="component" value="Unassembled WGS sequence"/>
</dbReference>
<dbReference type="InterPro" id="IPR041682">
    <property type="entry name" value="AAA_14"/>
</dbReference>
<dbReference type="Proteomes" id="UP000243201">
    <property type="component" value="Unassembled WGS sequence"/>
</dbReference>
<evidence type="ECO:0000259" key="2">
    <source>
        <dbReference type="Pfam" id="PF13635"/>
    </source>
</evidence>
<dbReference type="InterPro" id="IPR025420">
    <property type="entry name" value="DUF4143"/>
</dbReference>
<gene>
    <name evidence="4" type="ORF">CJ240_05385</name>
    <name evidence="3" type="ORF">HMPREF1862_00491</name>
</gene>
<organism evidence="3 5">
    <name type="scientific">Varibaculum cambriense</name>
    <dbReference type="NCBI Taxonomy" id="184870"/>
    <lineage>
        <taxon>Bacteria</taxon>
        <taxon>Bacillati</taxon>
        <taxon>Actinomycetota</taxon>
        <taxon>Actinomycetes</taxon>
        <taxon>Actinomycetales</taxon>
        <taxon>Actinomycetaceae</taxon>
        <taxon>Varibaculum</taxon>
    </lineage>
</organism>
<evidence type="ECO:0000313" key="5">
    <source>
        <dbReference type="Proteomes" id="UP000070572"/>
    </source>
</evidence>
<dbReference type="AlphaFoldDB" id="A0AB34X0E5"/>
<dbReference type="PANTHER" id="PTHR43566">
    <property type="entry name" value="CONSERVED PROTEIN"/>
    <property type="match status" value="1"/>
</dbReference>